<dbReference type="AlphaFoldDB" id="A0A1U7M4V6"/>
<organism evidence="1 2">
    <name type="scientific">Tissierella creatinophila DSM 6911</name>
    <dbReference type="NCBI Taxonomy" id="1123403"/>
    <lineage>
        <taxon>Bacteria</taxon>
        <taxon>Bacillati</taxon>
        <taxon>Bacillota</taxon>
        <taxon>Tissierellia</taxon>
        <taxon>Tissierellales</taxon>
        <taxon>Tissierellaceae</taxon>
        <taxon>Tissierella</taxon>
    </lineage>
</organism>
<comment type="caution">
    <text evidence="1">The sequence shown here is derived from an EMBL/GenBank/DDBJ whole genome shotgun (WGS) entry which is preliminary data.</text>
</comment>
<evidence type="ECO:0000313" key="1">
    <source>
        <dbReference type="EMBL" id="OLS02249.1"/>
    </source>
</evidence>
<keyword evidence="2" id="KW-1185">Reference proteome</keyword>
<gene>
    <name evidence="1" type="ORF">TICRE_17800</name>
</gene>
<reference evidence="1 2" key="1">
    <citation type="submission" date="2016-02" db="EMBL/GenBank/DDBJ databases">
        <title>Genome sequence of Tissierella creatinophila DSM 6911.</title>
        <authorList>
            <person name="Poehlein A."/>
            <person name="Daniel R."/>
        </authorList>
    </citation>
    <scope>NUCLEOTIDE SEQUENCE [LARGE SCALE GENOMIC DNA]</scope>
    <source>
        <strain evidence="1 2">DSM 6911</strain>
    </source>
</reference>
<dbReference type="Proteomes" id="UP000186112">
    <property type="component" value="Unassembled WGS sequence"/>
</dbReference>
<dbReference type="RefSeq" id="WP_158016502.1">
    <property type="nucleotide sequence ID" value="NZ_LTDM01000033.1"/>
</dbReference>
<sequence length="52" mass="6270">MYYLIFIYTCETYVHEFNTEEDALKDYESYKHVSENICKIILSKGIQLNKEV</sequence>
<protein>
    <submittedName>
        <fullName evidence="1">Uncharacterized protein</fullName>
    </submittedName>
</protein>
<dbReference type="EMBL" id="LTDM01000033">
    <property type="protein sequence ID" value="OLS02249.1"/>
    <property type="molecule type" value="Genomic_DNA"/>
</dbReference>
<accession>A0A1U7M4V6</accession>
<evidence type="ECO:0000313" key="2">
    <source>
        <dbReference type="Proteomes" id="UP000186112"/>
    </source>
</evidence>
<proteinExistence type="predicted"/>
<name>A0A1U7M4V6_TISCR</name>